<accession>A0AAV0W4D4</accession>
<evidence type="ECO:0000313" key="2">
    <source>
        <dbReference type="EMBL" id="CAI6350651.1"/>
    </source>
</evidence>
<evidence type="ECO:0000313" key="3">
    <source>
        <dbReference type="Proteomes" id="UP001160148"/>
    </source>
</evidence>
<name>A0AAV0W4D4_9HEMI</name>
<gene>
    <name evidence="2" type="ORF">MEUPH1_LOCUS7087</name>
</gene>
<reference evidence="2 3" key="1">
    <citation type="submission" date="2023-01" db="EMBL/GenBank/DDBJ databases">
        <authorList>
            <person name="Whitehead M."/>
        </authorList>
    </citation>
    <scope>NUCLEOTIDE SEQUENCE [LARGE SCALE GENOMIC DNA]</scope>
</reference>
<keyword evidence="3" id="KW-1185">Reference proteome</keyword>
<dbReference type="AlphaFoldDB" id="A0AAV0W4D4"/>
<comment type="caution">
    <text evidence="2">The sequence shown here is derived from an EMBL/GenBank/DDBJ whole genome shotgun (WGS) entry which is preliminary data.</text>
</comment>
<organism evidence="2 3">
    <name type="scientific">Macrosiphum euphorbiae</name>
    <name type="common">potato aphid</name>
    <dbReference type="NCBI Taxonomy" id="13131"/>
    <lineage>
        <taxon>Eukaryota</taxon>
        <taxon>Metazoa</taxon>
        <taxon>Ecdysozoa</taxon>
        <taxon>Arthropoda</taxon>
        <taxon>Hexapoda</taxon>
        <taxon>Insecta</taxon>
        <taxon>Pterygota</taxon>
        <taxon>Neoptera</taxon>
        <taxon>Paraneoptera</taxon>
        <taxon>Hemiptera</taxon>
        <taxon>Sternorrhyncha</taxon>
        <taxon>Aphidomorpha</taxon>
        <taxon>Aphidoidea</taxon>
        <taxon>Aphididae</taxon>
        <taxon>Macrosiphini</taxon>
        <taxon>Macrosiphum</taxon>
    </lineage>
</organism>
<evidence type="ECO:0000256" key="1">
    <source>
        <dbReference type="SAM" id="MobiDB-lite"/>
    </source>
</evidence>
<sequence>MAVGVATLESTSPPVSVRRHRSTTVPINYAGHGQVLSTARHRCRVLFLTRLEPGWLALSIRSQNMGPKLKFKMQDI</sequence>
<dbReference type="Proteomes" id="UP001160148">
    <property type="component" value="Unassembled WGS sequence"/>
</dbReference>
<dbReference type="EMBL" id="CARXXK010000001">
    <property type="protein sequence ID" value="CAI6350651.1"/>
    <property type="molecule type" value="Genomic_DNA"/>
</dbReference>
<protein>
    <submittedName>
        <fullName evidence="2">Uncharacterized protein</fullName>
    </submittedName>
</protein>
<proteinExistence type="predicted"/>
<feature type="region of interest" description="Disordered" evidence="1">
    <location>
        <begin position="1"/>
        <end position="20"/>
    </location>
</feature>